<proteinExistence type="predicted"/>
<dbReference type="InterPro" id="IPR031602">
    <property type="entry name" value="CIPC"/>
</dbReference>
<reference evidence="3" key="1">
    <citation type="submission" date="2015-09" db="EMBL/GenBank/DDBJ databases">
        <title>Scylla olivacea transcriptome.</title>
        <authorList>
            <person name="Ikhwanuddin M."/>
        </authorList>
    </citation>
    <scope>NUCLEOTIDE SEQUENCE</scope>
</reference>
<feature type="region of interest" description="Disordered" evidence="2">
    <location>
        <begin position="236"/>
        <end position="296"/>
    </location>
</feature>
<feature type="compositionally biased region" description="Basic and acidic residues" evidence="2">
    <location>
        <begin position="80"/>
        <end position="110"/>
    </location>
</feature>
<dbReference type="GO" id="GO:0005634">
    <property type="term" value="C:nucleus"/>
    <property type="evidence" value="ECO:0007669"/>
    <property type="project" value="TreeGrafter"/>
</dbReference>
<feature type="compositionally biased region" description="Low complexity" evidence="2">
    <location>
        <begin position="64"/>
        <end position="79"/>
    </location>
</feature>
<feature type="compositionally biased region" description="Low complexity" evidence="2">
    <location>
        <begin position="243"/>
        <end position="269"/>
    </location>
</feature>
<dbReference type="PANTHER" id="PTHR34648:SF1">
    <property type="entry name" value="CLOCK-INTERACTING PACEMAKER"/>
    <property type="match status" value="1"/>
</dbReference>
<dbReference type="GO" id="GO:0045892">
    <property type="term" value="P:negative regulation of DNA-templated transcription"/>
    <property type="evidence" value="ECO:0007669"/>
    <property type="project" value="InterPro"/>
</dbReference>
<keyword evidence="1" id="KW-0175">Coiled coil</keyword>
<dbReference type="PANTHER" id="PTHR34648">
    <property type="entry name" value="CLOCK-INTERACTING PACEMAKER"/>
    <property type="match status" value="1"/>
</dbReference>
<feature type="coiled-coil region" evidence="1">
    <location>
        <begin position="135"/>
        <end position="162"/>
    </location>
</feature>
<feature type="compositionally biased region" description="Acidic residues" evidence="2">
    <location>
        <begin position="270"/>
        <end position="280"/>
    </location>
</feature>
<accession>A0A0P4WQG9</accession>
<evidence type="ECO:0000256" key="1">
    <source>
        <dbReference type="SAM" id="Coils"/>
    </source>
</evidence>
<dbReference type="AlphaFoldDB" id="A0A0P4WQG9"/>
<dbReference type="GO" id="GO:0042754">
    <property type="term" value="P:negative regulation of circadian rhythm"/>
    <property type="evidence" value="ECO:0007669"/>
    <property type="project" value="InterPro"/>
</dbReference>
<name>A0A0P4WQG9_SCYOL</name>
<evidence type="ECO:0000256" key="2">
    <source>
        <dbReference type="SAM" id="MobiDB-lite"/>
    </source>
</evidence>
<protein>
    <submittedName>
        <fullName evidence="3">Uncharacterized protein</fullName>
    </submittedName>
</protein>
<organism evidence="3">
    <name type="scientific">Scylla olivacea</name>
    <name type="common">Orange mud crab</name>
    <name type="synonym">Cancer olivacea</name>
    <dbReference type="NCBI Taxonomy" id="85551"/>
    <lineage>
        <taxon>Eukaryota</taxon>
        <taxon>Metazoa</taxon>
        <taxon>Ecdysozoa</taxon>
        <taxon>Arthropoda</taxon>
        <taxon>Crustacea</taxon>
        <taxon>Multicrustacea</taxon>
        <taxon>Malacostraca</taxon>
        <taxon>Eumalacostraca</taxon>
        <taxon>Eucarida</taxon>
        <taxon>Decapoda</taxon>
        <taxon>Pleocyemata</taxon>
        <taxon>Brachyura</taxon>
        <taxon>Eubrachyura</taxon>
        <taxon>Portunoidea</taxon>
        <taxon>Portunidae</taxon>
        <taxon>Portuninae</taxon>
        <taxon>Scylla</taxon>
    </lineage>
</organism>
<sequence length="296" mass="32341">MTKLPQAPKMGVGVHEVVEMYATSLCDTEPIAKKESVVSSSTGQQDFKRRLSEIAQDASPQPLSPALEDPPSSPSPDLSTSRKEISKRARVERSPSPDSDTDSKSKESYTSRRKRFLRTAEALRQSGLLDITMKTADLLRKNQQLQREIEDLQRQTKKFVLSVLSNPENSHILENIRSGAQLYEVVVPGSQGIMSVSTQQTDVNMNLETSQTEVEDEEDDSLISAVPQINPFSATVEADSGLSNPSPQSNFSNSPASSVSSFSNDTSSLSEDDSSSEEENLSSPKLISAKSDRKPC</sequence>
<evidence type="ECO:0000313" key="3">
    <source>
        <dbReference type="EMBL" id="JAI63794.1"/>
    </source>
</evidence>
<dbReference type="Pfam" id="PF15800">
    <property type="entry name" value="CiPC"/>
    <property type="match status" value="1"/>
</dbReference>
<feature type="region of interest" description="Disordered" evidence="2">
    <location>
        <begin position="28"/>
        <end position="113"/>
    </location>
</feature>
<dbReference type="EMBL" id="GDRN01070899">
    <property type="protein sequence ID" value="JAI63794.1"/>
    <property type="molecule type" value="Transcribed_RNA"/>
</dbReference>